<gene>
    <name evidence="2" type="ORF">T440DRAFT_530749</name>
</gene>
<feature type="compositionally biased region" description="Basic and acidic residues" evidence="1">
    <location>
        <begin position="180"/>
        <end position="190"/>
    </location>
</feature>
<feature type="region of interest" description="Disordered" evidence="1">
    <location>
        <begin position="152"/>
        <end position="194"/>
    </location>
</feature>
<evidence type="ECO:0000256" key="1">
    <source>
        <dbReference type="SAM" id="MobiDB-lite"/>
    </source>
</evidence>
<sequence length="563" mass="63618">MMVYLLPYSGKPKTLAMRRERERERAALTAVEERNILGSWKDDSLTTNMAEDAYGLRDDTMSQQEPLSEPDGDDSVPDKELAARPSVSLSHKRTSSSEHFYEDREPVNTPKRARTRAREEETAQTQATEGSQTALEIFNQAVANVSANIEETETSMNNKQTRKSSVTKEKQPSSVLGEHLGGDRAEEGARGSRKASTFQVIKPAVQMIEATDLSINEERFEKISIGIVAERPKQGVTKSGKNIGNTEDTQPEFGFFLGRGQDFGDLVHHLKDWEGRVRLGQIESLNNQHTDEWECTIAIWPETLTLEAEQLRGRIQLQMRQMIQQILQQSCEELNKNLLSNIEPDHFTFGDRDSQHLAQEIWERADRKGSPTALQILQKLRRTLKARGECDIRFSNIMIKINVSGVRIDNIQPRKATDCVAPLVPEILPESDIRAGEQFFAILSSAGIPEASVSANKLASKIERMIDNAPYLLGNRRFTLLAFLVHGEERLRHICINSDIGYPIAEIKEKLDDWVEIIANSSGSRVPVSQARNIFDKLNDRFERLRQQCGSEWGTLSTRHKLI</sequence>
<evidence type="ECO:0000313" key="2">
    <source>
        <dbReference type="EMBL" id="KAF2850582.1"/>
    </source>
</evidence>
<dbReference type="EMBL" id="MU006306">
    <property type="protein sequence ID" value="KAF2850582.1"/>
    <property type="molecule type" value="Genomic_DNA"/>
</dbReference>
<name>A0A6A7B5I9_9PLEO</name>
<dbReference type="Proteomes" id="UP000799423">
    <property type="component" value="Unassembled WGS sequence"/>
</dbReference>
<feature type="compositionally biased region" description="Basic and acidic residues" evidence="1">
    <location>
        <begin position="95"/>
        <end position="106"/>
    </location>
</feature>
<proteinExistence type="predicted"/>
<reference evidence="2" key="1">
    <citation type="submission" date="2020-01" db="EMBL/GenBank/DDBJ databases">
        <authorList>
            <consortium name="DOE Joint Genome Institute"/>
            <person name="Haridas S."/>
            <person name="Albert R."/>
            <person name="Binder M."/>
            <person name="Bloem J."/>
            <person name="Labutti K."/>
            <person name="Salamov A."/>
            <person name="Andreopoulos B."/>
            <person name="Baker S.E."/>
            <person name="Barry K."/>
            <person name="Bills G."/>
            <person name="Bluhm B.H."/>
            <person name="Cannon C."/>
            <person name="Castanera R."/>
            <person name="Culley D.E."/>
            <person name="Daum C."/>
            <person name="Ezra D."/>
            <person name="Gonzalez J.B."/>
            <person name="Henrissat B."/>
            <person name="Kuo A."/>
            <person name="Liang C."/>
            <person name="Lipzen A."/>
            <person name="Lutzoni F."/>
            <person name="Magnuson J."/>
            <person name="Mondo S."/>
            <person name="Nolan M."/>
            <person name="Ohm R."/>
            <person name="Pangilinan J."/>
            <person name="Park H.-J."/>
            <person name="Ramirez L."/>
            <person name="Alfaro M."/>
            <person name="Sun H."/>
            <person name="Tritt A."/>
            <person name="Yoshinaga Y."/>
            <person name="Zwiers L.-H."/>
            <person name="Turgeon B.G."/>
            <person name="Goodwin S.B."/>
            <person name="Spatafora J.W."/>
            <person name="Crous P.W."/>
            <person name="Grigoriev I.V."/>
        </authorList>
    </citation>
    <scope>NUCLEOTIDE SEQUENCE</scope>
    <source>
        <strain evidence="2">IPT5</strain>
    </source>
</reference>
<keyword evidence="3" id="KW-1185">Reference proteome</keyword>
<dbReference type="AlphaFoldDB" id="A0A6A7B5I9"/>
<feature type="region of interest" description="Disordered" evidence="1">
    <location>
        <begin position="55"/>
        <end position="133"/>
    </location>
</feature>
<accession>A0A6A7B5I9</accession>
<protein>
    <submittedName>
        <fullName evidence="2">Uncharacterized protein</fullName>
    </submittedName>
</protein>
<evidence type="ECO:0000313" key="3">
    <source>
        <dbReference type="Proteomes" id="UP000799423"/>
    </source>
</evidence>
<organism evidence="2 3">
    <name type="scientific">Plenodomus tracheiphilus IPT5</name>
    <dbReference type="NCBI Taxonomy" id="1408161"/>
    <lineage>
        <taxon>Eukaryota</taxon>
        <taxon>Fungi</taxon>
        <taxon>Dikarya</taxon>
        <taxon>Ascomycota</taxon>
        <taxon>Pezizomycotina</taxon>
        <taxon>Dothideomycetes</taxon>
        <taxon>Pleosporomycetidae</taxon>
        <taxon>Pleosporales</taxon>
        <taxon>Pleosporineae</taxon>
        <taxon>Leptosphaeriaceae</taxon>
        <taxon>Plenodomus</taxon>
    </lineage>
</organism>